<dbReference type="EMBL" id="JTKH01000003">
    <property type="protein sequence ID" value="KII82113.1"/>
    <property type="molecule type" value="Genomic_DNA"/>
</dbReference>
<accession>A0A0C2KIK3</accession>
<gene>
    <name evidence="2" type="ORF">OJ16_02050</name>
</gene>
<proteinExistence type="predicted"/>
<dbReference type="STRING" id="1461322.OJ16_02050"/>
<keyword evidence="3" id="KW-1185">Reference proteome</keyword>
<dbReference type="InterPro" id="IPR016087">
    <property type="entry name" value="Chalcone_isomerase"/>
</dbReference>
<sequence>MFFHCVTASATGIAGVISQDDWKAWKPVGQAQLSVFFFDVYTSTLLTPSGQYEISQDLSPHPLALNIEYQRSISQAQLLDATYDQWLKLGYDQAQAKDWINRLGTIFPSVKKGQQLTYVTNGQIGQFYYSVGLPNDRLLGRIDDEQLNDAFLAIWLSPETEYADLRRELIGIK</sequence>
<evidence type="ECO:0000313" key="2">
    <source>
        <dbReference type="EMBL" id="KII82113.1"/>
    </source>
</evidence>
<dbReference type="Proteomes" id="UP000031672">
    <property type="component" value="Unassembled WGS sequence"/>
</dbReference>
<comment type="caution">
    <text evidence="2">The sequence shown here is derived from an EMBL/GenBank/DDBJ whole genome shotgun (WGS) entry which is preliminary data.</text>
</comment>
<protein>
    <submittedName>
        <fullName evidence="2">Periplasmic protein</fullName>
    </submittedName>
</protein>
<reference evidence="2 3" key="1">
    <citation type="submission" date="2014-11" db="EMBL/GenBank/DDBJ databases">
        <title>Draft Genome Sequence of Vibrio piscirenalis strains CECT 8603T and CECT 8604, two marine Gammaproteobacterium isolated from cultured gilthead sea bream (Sparus aurata).</title>
        <authorList>
            <person name="Arahal D.R."/>
            <person name="Rodrigo-Torres L."/>
            <person name="Lucena T."/>
            <person name="Pujalte M.J."/>
        </authorList>
    </citation>
    <scope>NUCLEOTIDE SEQUENCE [LARGE SCALE GENOMIC DNA]</scope>
    <source>
        <strain evidence="2 3">DCR 1-4-2</strain>
    </source>
</reference>
<accession>A0A0C2JD66</accession>
<evidence type="ECO:0000259" key="1">
    <source>
        <dbReference type="Pfam" id="PF16036"/>
    </source>
</evidence>
<feature type="domain" description="Chalcone isomerase" evidence="1">
    <location>
        <begin position="34"/>
        <end position="171"/>
    </location>
</feature>
<evidence type="ECO:0000313" key="3">
    <source>
        <dbReference type="Proteomes" id="UP000031672"/>
    </source>
</evidence>
<organism evidence="2 3">
    <name type="scientific">Vibrio renipiscarius</name>
    <dbReference type="NCBI Taxonomy" id="1461322"/>
    <lineage>
        <taxon>Bacteria</taxon>
        <taxon>Pseudomonadati</taxon>
        <taxon>Pseudomonadota</taxon>
        <taxon>Gammaproteobacteria</taxon>
        <taxon>Vibrionales</taxon>
        <taxon>Vibrionaceae</taxon>
        <taxon>Vibrio</taxon>
    </lineage>
</organism>
<name>A0A0C2JD66_9VIBR</name>
<dbReference type="AlphaFoldDB" id="A0A0C2JD66"/>
<dbReference type="Pfam" id="PF16036">
    <property type="entry name" value="Chalcone_3"/>
    <property type="match status" value="1"/>
</dbReference>